<dbReference type="PROSITE" id="PS50097">
    <property type="entry name" value="BTB"/>
    <property type="match status" value="2"/>
</dbReference>
<dbReference type="InterPro" id="IPR015943">
    <property type="entry name" value="WD40/YVTN_repeat-like_dom_sf"/>
</dbReference>
<dbReference type="PaxDb" id="4081-Solyc12g010100.1.1"/>
<dbReference type="Gene3D" id="3.30.710.10">
    <property type="entry name" value="Potassium Channel Kv1.1, Chain A"/>
    <property type="match status" value="2"/>
</dbReference>
<organism evidence="3">
    <name type="scientific">Solanum lycopersicum</name>
    <name type="common">Tomato</name>
    <name type="synonym">Lycopersicon esculentum</name>
    <dbReference type="NCBI Taxonomy" id="4081"/>
    <lineage>
        <taxon>Eukaryota</taxon>
        <taxon>Viridiplantae</taxon>
        <taxon>Streptophyta</taxon>
        <taxon>Embryophyta</taxon>
        <taxon>Tracheophyta</taxon>
        <taxon>Spermatophyta</taxon>
        <taxon>Magnoliopsida</taxon>
        <taxon>eudicotyledons</taxon>
        <taxon>Gunneridae</taxon>
        <taxon>Pentapetalae</taxon>
        <taxon>asterids</taxon>
        <taxon>lamiids</taxon>
        <taxon>Solanales</taxon>
        <taxon>Solanaceae</taxon>
        <taxon>Solanoideae</taxon>
        <taxon>Solaneae</taxon>
        <taxon>Solanum</taxon>
        <taxon>Solanum subgen. Lycopersicon</taxon>
    </lineage>
</organism>
<dbReference type="Pfam" id="PF02214">
    <property type="entry name" value="BTB_2"/>
    <property type="match status" value="2"/>
</dbReference>
<dbReference type="Gene3D" id="2.130.10.10">
    <property type="entry name" value="YVTN repeat-like/Quinoprotein amine dehydrogenase"/>
    <property type="match status" value="1"/>
</dbReference>
<dbReference type="SUPFAM" id="SSF50952">
    <property type="entry name" value="Soluble quinoprotein glucose dehydrogenase"/>
    <property type="match status" value="1"/>
</dbReference>
<name>A0A3Q7J497_SOLLC</name>
<dbReference type="InterPro" id="IPR000210">
    <property type="entry name" value="BTB/POZ_dom"/>
</dbReference>
<dbReference type="STRING" id="4081.A0A3Q7J497"/>
<dbReference type="PANTHER" id="PTHR14499">
    <property type="entry name" value="POTASSIUM CHANNEL TETRAMERIZATION DOMAIN-CONTAINING"/>
    <property type="match status" value="1"/>
</dbReference>
<dbReference type="GO" id="GO:0051260">
    <property type="term" value="P:protein homooligomerization"/>
    <property type="evidence" value="ECO:0007669"/>
    <property type="project" value="InterPro"/>
</dbReference>
<keyword evidence="4" id="KW-1185">Reference proteome</keyword>
<dbReference type="InterPro" id="IPR011333">
    <property type="entry name" value="SKP1/BTB/POZ_sf"/>
</dbReference>
<dbReference type="InterPro" id="IPR011041">
    <property type="entry name" value="Quinoprot_gluc/sorb_DH_b-prop"/>
</dbReference>
<dbReference type="Gramene" id="Solyc12g010100.2.1">
    <property type="protein sequence ID" value="Solyc12g010100.2.1"/>
    <property type="gene ID" value="Solyc12g010100.2"/>
</dbReference>
<dbReference type="EnsemblPlants" id="Solyc12g010100.2.1">
    <property type="protein sequence ID" value="Solyc12g010100.2.1"/>
    <property type="gene ID" value="Solyc12g010100.2"/>
</dbReference>
<dbReference type="CDD" id="cd18316">
    <property type="entry name" value="BTB_POZ_KCTD-like"/>
    <property type="match status" value="2"/>
</dbReference>
<dbReference type="Proteomes" id="UP000004994">
    <property type="component" value="Chromosome 12"/>
</dbReference>
<dbReference type="Pfam" id="PF25279">
    <property type="entry name" value="Beta_prop_At2g24240"/>
    <property type="match status" value="5"/>
</dbReference>
<dbReference type="PANTHER" id="PTHR14499:SF123">
    <property type="entry name" value="BTB DOMAIN-CONTAINING PROTEIN"/>
    <property type="match status" value="1"/>
</dbReference>
<dbReference type="InterPro" id="IPR011047">
    <property type="entry name" value="Quinoprotein_ADH-like_sf"/>
</dbReference>
<feature type="domain" description="BTB" evidence="2">
    <location>
        <begin position="6"/>
        <end position="77"/>
    </location>
</feature>
<sequence length="968" mass="110337">MESQKNRVKLNVGGKKFETTATTLASGGRTSFFGAMFNDDWNLHSDGSITEIFIDRNPEYFGVLLDLLRTGELYIPPKIDKKHLYREALYYGIEDHLRLAKWGPFDGNRLRLAESIKGPTKGKAEKIRASPNSWCCVVRDNIVSVYNWMLEEKTTITTRDYRRVNDVCWVNSDNIAVSSSDKYLASEGIGLFTASTGELKYNFQVKDEDQLKDYTAGALGVGSDYKLFSSCTEITNKKNGIAVWDQITGKQTDFLQYLPYSKATKLQWLQGKIRRLCRGLMLRIKECIKTPTDQRMYKDAIAIEERNSICIVDSHENLGFMDLRSTTSSIEWRSTTRDNIYNPYPKLAFHEGQLFASLEHTISVYCGPDWVPTSQLQPSHGGLIWDLSIGGDRLFALYWNIDIRTNTSVNWRYKKDSSSDMCFPKLVFHEGQLFSSLNNSISVYSGSDWLPTSQLRKSPGGPICDFFNWWYQLFALHKDENVIDLWETPRPPNFAMHSGSDWLQTSQLRHCDSGPIHDYSVGGNRLFSLQSTVKLNVGGRIFETTATTLEFSGQNSLFRAMLDENWNLHSDSAITEHFIDRDPDYFAVLLNLLRTGELYIPPNINKKLVYKEAEYYGILDHVRSAECDKFDGNRPRLARSITGWSVRDGGISRAIEASSNGWCCVAHGSVVHVYDWMLEERPTINLDYHKVNNLCWIDSENIVVSSEENLDSGGMGLFNASTGELKYKFQVTDVLEDYTAGALSVSSDNKLFSSCTKSTSNKHGIGVWDQVTDKQIDFLDRPPYKYQHNASKLQWLHDTKCLMVAGFHPRSNIILYDVRNDKMVWSKPGVYASSCYDIAREELFRDVIAIEESCSICLADWNECLGFMDLRSNGTIYWRNSVKGVQPFCNWGTGNYSCYPKLAFHEGQLFSSLNDTITVYSGSDWVPTSQFHQKHGGPIWDFSIGGDRLFSLHRNEDVLDVWETPRMT</sequence>
<dbReference type="SMART" id="SM00225">
    <property type="entry name" value="BTB"/>
    <property type="match status" value="2"/>
</dbReference>
<evidence type="ECO:0000259" key="2">
    <source>
        <dbReference type="PROSITE" id="PS50097"/>
    </source>
</evidence>
<evidence type="ECO:0000313" key="4">
    <source>
        <dbReference type="Proteomes" id="UP000004994"/>
    </source>
</evidence>
<reference evidence="3" key="1">
    <citation type="journal article" date="2012" name="Nature">
        <title>The tomato genome sequence provides insights into fleshy fruit evolution.</title>
        <authorList>
            <consortium name="Tomato Genome Consortium"/>
        </authorList>
    </citation>
    <scope>NUCLEOTIDE SEQUENCE [LARGE SCALE GENOMIC DNA]</scope>
    <source>
        <strain evidence="3">cv. Heinz 1706</strain>
    </source>
</reference>
<dbReference type="InParanoid" id="A0A3Q7J497"/>
<dbReference type="AlphaFoldDB" id="A0A3Q7J497"/>
<reference evidence="3" key="2">
    <citation type="submission" date="2019-01" db="UniProtKB">
        <authorList>
            <consortium name="EnsemblPlants"/>
        </authorList>
    </citation>
    <scope>IDENTIFICATION</scope>
    <source>
        <strain evidence="3">cv. Heinz 1706</strain>
    </source>
</reference>
<dbReference type="InterPro" id="IPR057441">
    <property type="entry name" value="Beta_prop_At2g24240"/>
</dbReference>
<dbReference type="OMA" id="CWIDSEN"/>
<protein>
    <recommendedName>
        <fullName evidence="2">BTB domain-containing protein</fullName>
    </recommendedName>
</protein>
<feature type="domain" description="BTB" evidence="2">
    <location>
        <begin position="531"/>
        <end position="602"/>
    </location>
</feature>
<evidence type="ECO:0000313" key="3">
    <source>
        <dbReference type="EnsemblPlants" id="Solyc12g010100.2.1"/>
    </source>
</evidence>
<dbReference type="InterPro" id="IPR003131">
    <property type="entry name" value="T1-type_BTB"/>
</dbReference>
<dbReference type="SUPFAM" id="SSF50998">
    <property type="entry name" value="Quinoprotein alcohol dehydrogenase-like"/>
    <property type="match status" value="1"/>
</dbReference>
<evidence type="ECO:0000256" key="1">
    <source>
        <dbReference type="ARBA" id="ARBA00004906"/>
    </source>
</evidence>
<accession>A0A3Q7J497</accession>
<dbReference type="SUPFAM" id="SSF54695">
    <property type="entry name" value="POZ domain"/>
    <property type="match status" value="2"/>
</dbReference>
<proteinExistence type="predicted"/>
<comment type="pathway">
    <text evidence="1">Protein modification; protein ubiquitination.</text>
</comment>